<accession>A0ABQ9AGI5</accession>
<protein>
    <submittedName>
        <fullName evidence="1">Uncharacterized protein</fullName>
    </submittedName>
</protein>
<evidence type="ECO:0000313" key="1">
    <source>
        <dbReference type="EMBL" id="KAJ6339292.1"/>
    </source>
</evidence>
<name>A0ABQ9AGI5_9ROSI</name>
<comment type="caution">
    <text evidence="1">The sequence shown here is derived from an EMBL/GenBank/DDBJ whole genome shotgun (WGS) entry which is preliminary data.</text>
</comment>
<keyword evidence="2" id="KW-1185">Reference proteome</keyword>
<proteinExistence type="predicted"/>
<sequence>MQVRTPSEIQPASQDRGRAGICSSICRSKIQGTSGTLLKHCQPYGALHL</sequence>
<organism evidence="1 2">
    <name type="scientific">Salix suchowensis</name>
    <dbReference type="NCBI Taxonomy" id="1278906"/>
    <lineage>
        <taxon>Eukaryota</taxon>
        <taxon>Viridiplantae</taxon>
        <taxon>Streptophyta</taxon>
        <taxon>Embryophyta</taxon>
        <taxon>Tracheophyta</taxon>
        <taxon>Spermatophyta</taxon>
        <taxon>Magnoliopsida</taxon>
        <taxon>eudicotyledons</taxon>
        <taxon>Gunneridae</taxon>
        <taxon>Pentapetalae</taxon>
        <taxon>rosids</taxon>
        <taxon>fabids</taxon>
        <taxon>Malpighiales</taxon>
        <taxon>Salicaceae</taxon>
        <taxon>Saliceae</taxon>
        <taxon>Salix</taxon>
    </lineage>
</organism>
<dbReference type="EMBL" id="JAPFFI010000020">
    <property type="protein sequence ID" value="KAJ6339292.1"/>
    <property type="molecule type" value="Genomic_DNA"/>
</dbReference>
<gene>
    <name evidence="1" type="ORF">OIU77_007287</name>
</gene>
<reference evidence="1" key="2">
    <citation type="journal article" date="2023" name="Int. J. Mol. Sci.">
        <title>De Novo Assembly and Annotation of 11 Diverse Shrub Willow (Salix) Genomes Reveals Novel Gene Organization in Sex-Linked Regions.</title>
        <authorList>
            <person name="Hyden B."/>
            <person name="Feng K."/>
            <person name="Yates T.B."/>
            <person name="Jawdy S."/>
            <person name="Cereghino C."/>
            <person name="Smart L.B."/>
            <person name="Muchero W."/>
        </authorList>
    </citation>
    <scope>NUCLEOTIDE SEQUENCE</scope>
    <source>
        <tissue evidence="1">Shoot tip</tissue>
    </source>
</reference>
<dbReference type="Proteomes" id="UP001141253">
    <property type="component" value="Chromosome 15W"/>
</dbReference>
<evidence type="ECO:0000313" key="2">
    <source>
        <dbReference type="Proteomes" id="UP001141253"/>
    </source>
</evidence>
<reference evidence="1" key="1">
    <citation type="submission" date="2022-10" db="EMBL/GenBank/DDBJ databases">
        <authorList>
            <person name="Hyden B.L."/>
            <person name="Feng K."/>
            <person name="Yates T."/>
            <person name="Jawdy S."/>
            <person name="Smart L.B."/>
            <person name="Muchero W."/>
        </authorList>
    </citation>
    <scope>NUCLEOTIDE SEQUENCE</scope>
    <source>
        <tissue evidence="1">Shoot tip</tissue>
    </source>
</reference>